<feature type="domain" description="NAD(P)-binding" evidence="2">
    <location>
        <begin position="9"/>
        <end position="216"/>
    </location>
</feature>
<dbReference type="PANTHER" id="PTHR43355:SF2">
    <property type="entry name" value="FLAVIN REDUCTASE (NADPH)"/>
    <property type="match status" value="1"/>
</dbReference>
<name>A0A0C3BK07_SERVB</name>
<dbReference type="STRING" id="933852.A0A0C3BK07"/>
<evidence type="ECO:0000256" key="1">
    <source>
        <dbReference type="ARBA" id="ARBA00038376"/>
    </source>
</evidence>
<organism evidence="3 4">
    <name type="scientific">Serendipita vermifera MAFF 305830</name>
    <dbReference type="NCBI Taxonomy" id="933852"/>
    <lineage>
        <taxon>Eukaryota</taxon>
        <taxon>Fungi</taxon>
        <taxon>Dikarya</taxon>
        <taxon>Basidiomycota</taxon>
        <taxon>Agaricomycotina</taxon>
        <taxon>Agaricomycetes</taxon>
        <taxon>Sebacinales</taxon>
        <taxon>Serendipitaceae</taxon>
        <taxon>Serendipita</taxon>
    </lineage>
</organism>
<evidence type="ECO:0000313" key="3">
    <source>
        <dbReference type="EMBL" id="KIM32419.1"/>
    </source>
</evidence>
<dbReference type="InterPro" id="IPR016040">
    <property type="entry name" value="NAD(P)-bd_dom"/>
</dbReference>
<proteinExistence type="inferred from homology"/>
<protein>
    <recommendedName>
        <fullName evidence="2">NAD(P)-binding domain-containing protein</fullName>
    </recommendedName>
</protein>
<dbReference type="HOGENOM" id="CLU_025711_4_3_1"/>
<dbReference type="Pfam" id="PF13460">
    <property type="entry name" value="NAD_binding_10"/>
    <property type="match status" value="1"/>
</dbReference>
<dbReference type="GO" id="GO:0016646">
    <property type="term" value="F:oxidoreductase activity, acting on the CH-NH group of donors, NAD or NADP as acceptor"/>
    <property type="evidence" value="ECO:0007669"/>
    <property type="project" value="TreeGrafter"/>
</dbReference>
<dbReference type="OrthoDB" id="10254221at2759"/>
<dbReference type="Gene3D" id="3.40.50.720">
    <property type="entry name" value="NAD(P)-binding Rossmann-like Domain"/>
    <property type="match status" value="1"/>
</dbReference>
<keyword evidence="4" id="KW-1185">Reference proteome</keyword>
<reference evidence="3 4" key="1">
    <citation type="submission" date="2014-04" db="EMBL/GenBank/DDBJ databases">
        <authorList>
            <consortium name="DOE Joint Genome Institute"/>
            <person name="Kuo A."/>
            <person name="Zuccaro A."/>
            <person name="Kohler A."/>
            <person name="Nagy L.G."/>
            <person name="Floudas D."/>
            <person name="Copeland A."/>
            <person name="Barry K.W."/>
            <person name="Cichocki N."/>
            <person name="Veneault-Fourrey C."/>
            <person name="LaButti K."/>
            <person name="Lindquist E.A."/>
            <person name="Lipzen A."/>
            <person name="Lundell T."/>
            <person name="Morin E."/>
            <person name="Murat C."/>
            <person name="Sun H."/>
            <person name="Tunlid A."/>
            <person name="Henrissat B."/>
            <person name="Grigoriev I.V."/>
            <person name="Hibbett D.S."/>
            <person name="Martin F."/>
            <person name="Nordberg H.P."/>
            <person name="Cantor M.N."/>
            <person name="Hua S.X."/>
        </authorList>
    </citation>
    <scope>NUCLEOTIDE SEQUENCE [LARGE SCALE GENOMIC DNA]</scope>
    <source>
        <strain evidence="3 4">MAFF 305830</strain>
    </source>
</reference>
<evidence type="ECO:0000259" key="2">
    <source>
        <dbReference type="Pfam" id="PF13460"/>
    </source>
</evidence>
<dbReference type="Proteomes" id="UP000054097">
    <property type="component" value="Unassembled WGS sequence"/>
</dbReference>
<dbReference type="InterPro" id="IPR036291">
    <property type="entry name" value="NAD(P)-bd_dom_sf"/>
</dbReference>
<sequence length="228" mass="25215">MALNILVLGGTGPTGLALINESITRKHHVIIFARSPQKIPQEISSHPSVVIVTGSLEDEEAIERAFTDPTYIKIDAVISALGPPVMGIHPSGHPIAKGYARVARIGKEYGVSRFIVLGTASITDELDHFDARFKALVLGVQTFAPHAYEDMVQIGKLFNILNDTDWTIARVPVLIQHKENEGPYHAGYIYIGDGHTTTWLSRPRFANFVLDEVETPKWIRKRPLISMS</sequence>
<dbReference type="AlphaFoldDB" id="A0A0C3BK07"/>
<gene>
    <name evidence="3" type="ORF">M408DRAFT_63120</name>
</gene>
<dbReference type="SUPFAM" id="SSF51735">
    <property type="entry name" value="NAD(P)-binding Rossmann-fold domains"/>
    <property type="match status" value="1"/>
</dbReference>
<evidence type="ECO:0000313" key="4">
    <source>
        <dbReference type="Proteomes" id="UP000054097"/>
    </source>
</evidence>
<accession>A0A0C3BK07</accession>
<reference evidence="4" key="2">
    <citation type="submission" date="2015-01" db="EMBL/GenBank/DDBJ databases">
        <title>Evolutionary Origins and Diversification of the Mycorrhizal Mutualists.</title>
        <authorList>
            <consortium name="DOE Joint Genome Institute"/>
            <consortium name="Mycorrhizal Genomics Consortium"/>
            <person name="Kohler A."/>
            <person name="Kuo A."/>
            <person name="Nagy L.G."/>
            <person name="Floudas D."/>
            <person name="Copeland A."/>
            <person name="Barry K.W."/>
            <person name="Cichocki N."/>
            <person name="Veneault-Fourrey C."/>
            <person name="LaButti K."/>
            <person name="Lindquist E.A."/>
            <person name="Lipzen A."/>
            <person name="Lundell T."/>
            <person name="Morin E."/>
            <person name="Murat C."/>
            <person name="Riley R."/>
            <person name="Ohm R."/>
            <person name="Sun H."/>
            <person name="Tunlid A."/>
            <person name="Henrissat B."/>
            <person name="Grigoriev I.V."/>
            <person name="Hibbett D.S."/>
            <person name="Martin F."/>
        </authorList>
    </citation>
    <scope>NUCLEOTIDE SEQUENCE [LARGE SCALE GENOMIC DNA]</scope>
    <source>
        <strain evidence="4">MAFF 305830</strain>
    </source>
</reference>
<comment type="similarity">
    <text evidence="1">Belongs to the avfA family.</text>
</comment>
<dbReference type="PANTHER" id="PTHR43355">
    <property type="entry name" value="FLAVIN REDUCTASE (NADPH)"/>
    <property type="match status" value="1"/>
</dbReference>
<dbReference type="InterPro" id="IPR051606">
    <property type="entry name" value="Polyketide_Oxido-like"/>
</dbReference>
<dbReference type="EMBL" id="KN824280">
    <property type="protein sequence ID" value="KIM32419.1"/>
    <property type="molecule type" value="Genomic_DNA"/>
</dbReference>